<dbReference type="EMBL" id="SDAQ01000097">
    <property type="protein sequence ID" value="KAI3539508.1"/>
    <property type="molecule type" value="Genomic_DNA"/>
</dbReference>
<sequence>MLGPAAESDPFLALAAEGIRPLQSPEIRFFCSAEGRRGGGEAQDATHRDPQKLLIAADIQERFRGASSTKLPQT</sequence>
<protein>
    <submittedName>
        <fullName evidence="1">Uncharacterized protein</fullName>
    </submittedName>
</protein>
<dbReference type="OrthoDB" id="10318697at2759"/>
<organism evidence="1 2">
    <name type="scientific">Colletotrichum abscissum</name>
    <dbReference type="NCBI Taxonomy" id="1671311"/>
    <lineage>
        <taxon>Eukaryota</taxon>
        <taxon>Fungi</taxon>
        <taxon>Dikarya</taxon>
        <taxon>Ascomycota</taxon>
        <taxon>Pezizomycotina</taxon>
        <taxon>Sordariomycetes</taxon>
        <taxon>Hypocreomycetidae</taxon>
        <taxon>Glomerellales</taxon>
        <taxon>Glomerellaceae</taxon>
        <taxon>Colletotrichum</taxon>
        <taxon>Colletotrichum acutatum species complex</taxon>
    </lineage>
</organism>
<dbReference type="Proteomes" id="UP001056436">
    <property type="component" value="Unassembled WGS sequence"/>
</dbReference>
<proteinExistence type="predicted"/>
<evidence type="ECO:0000313" key="1">
    <source>
        <dbReference type="EMBL" id="KAI3539508.1"/>
    </source>
</evidence>
<keyword evidence="2" id="KW-1185">Reference proteome</keyword>
<dbReference type="AlphaFoldDB" id="A0A9P9X6Q6"/>
<accession>A0A9P9X6Q6</accession>
<evidence type="ECO:0000313" key="2">
    <source>
        <dbReference type="Proteomes" id="UP001056436"/>
    </source>
</evidence>
<comment type="caution">
    <text evidence="1">The sequence shown here is derived from an EMBL/GenBank/DDBJ whole genome shotgun (WGS) entry which is preliminary data.</text>
</comment>
<reference evidence="1" key="1">
    <citation type="submission" date="2019-01" db="EMBL/GenBank/DDBJ databases">
        <title>Colletotrichum abscissum LGMF1257.</title>
        <authorList>
            <person name="Baroncelli R."/>
        </authorList>
    </citation>
    <scope>NUCLEOTIDE SEQUENCE</scope>
    <source>
        <strain evidence="1">Ca142</strain>
    </source>
</reference>
<name>A0A9P9X6Q6_9PEZI</name>
<gene>
    <name evidence="1" type="ORF">CABS02_11381</name>
</gene>